<comment type="function">
    <text evidence="1">ATP-binding RNA helicase involved in the biogenesis of 60S ribosomal subunits and is required for the normal formation of 25S and 5.8S rRNAs.</text>
</comment>
<dbReference type="PANTHER" id="PTHR47959:SF21">
    <property type="entry name" value="DEAD-BOX HELICASE 56"/>
    <property type="match status" value="1"/>
</dbReference>
<keyword evidence="10" id="KW-0539">Nucleus</keyword>
<dbReference type="InterPro" id="IPR027417">
    <property type="entry name" value="P-loop_NTPase"/>
</dbReference>
<evidence type="ECO:0000313" key="16">
    <source>
        <dbReference type="Proteomes" id="UP001165120"/>
    </source>
</evidence>
<dbReference type="PROSITE" id="PS51192">
    <property type="entry name" value="HELICASE_ATP_BIND_1"/>
    <property type="match status" value="1"/>
</dbReference>
<evidence type="ECO:0000256" key="12">
    <source>
        <dbReference type="PROSITE-ProRule" id="PRU00552"/>
    </source>
</evidence>
<dbReference type="InterPro" id="IPR050079">
    <property type="entry name" value="DEAD_box_RNA_helicase"/>
</dbReference>
<name>A0A9W6WH74_CANBO</name>
<dbReference type="InterPro" id="IPR011545">
    <property type="entry name" value="DEAD/DEAH_box_helicase_dom"/>
</dbReference>
<evidence type="ECO:0000256" key="8">
    <source>
        <dbReference type="ARBA" id="ARBA00022840"/>
    </source>
</evidence>
<keyword evidence="7" id="KW-0347">Helicase</keyword>
<keyword evidence="9" id="KW-0694">RNA-binding</keyword>
<organism evidence="15 16">
    <name type="scientific">Candida boidinii</name>
    <name type="common">Yeast</name>
    <dbReference type="NCBI Taxonomy" id="5477"/>
    <lineage>
        <taxon>Eukaryota</taxon>
        <taxon>Fungi</taxon>
        <taxon>Dikarya</taxon>
        <taxon>Ascomycota</taxon>
        <taxon>Saccharomycotina</taxon>
        <taxon>Pichiomycetes</taxon>
        <taxon>Pichiales</taxon>
        <taxon>Pichiaceae</taxon>
        <taxon>Ogataea</taxon>
        <taxon>Ogataea/Candida clade</taxon>
    </lineage>
</organism>
<proteinExistence type="predicted"/>
<feature type="short sequence motif" description="Q motif" evidence="12">
    <location>
        <begin position="15"/>
        <end position="43"/>
    </location>
</feature>
<keyword evidence="16" id="KW-1185">Reference proteome</keyword>
<evidence type="ECO:0000313" key="15">
    <source>
        <dbReference type="EMBL" id="GME72548.1"/>
    </source>
</evidence>
<dbReference type="GO" id="GO:0042254">
    <property type="term" value="P:ribosome biogenesis"/>
    <property type="evidence" value="ECO:0007669"/>
    <property type="project" value="UniProtKB-KW"/>
</dbReference>
<comment type="subcellular location">
    <subcellularLocation>
        <location evidence="2">Nucleus</location>
    </subcellularLocation>
</comment>
<dbReference type="GO" id="GO:0010467">
    <property type="term" value="P:gene expression"/>
    <property type="evidence" value="ECO:0007669"/>
    <property type="project" value="UniProtKB-ARBA"/>
</dbReference>
<dbReference type="PROSITE" id="PS51195">
    <property type="entry name" value="Q_MOTIF"/>
    <property type="match status" value="1"/>
</dbReference>
<dbReference type="Gene3D" id="3.40.50.300">
    <property type="entry name" value="P-loop containing nucleotide triphosphate hydrolases"/>
    <property type="match status" value="1"/>
</dbReference>
<dbReference type="EC" id="3.6.4.13" evidence="3"/>
<evidence type="ECO:0000259" key="14">
    <source>
        <dbReference type="PROSITE" id="PS51195"/>
    </source>
</evidence>
<keyword evidence="5" id="KW-0547">Nucleotide-binding</keyword>
<evidence type="ECO:0000256" key="5">
    <source>
        <dbReference type="ARBA" id="ARBA00022741"/>
    </source>
</evidence>
<comment type="caution">
    <text evidence="15">The sequence shown here is derived from an EMBL/GenBank/DDBJ whole genome shotgun (WGS) entry which is preliminary data.</text>
</comment>
<evidence type="ECO:0000256" key="2">
    <source>
        <dbReference type="ARBA" id="ARBA00004123"/>
    </source>
</evidence>
<evidence type="ECO:0000256" key="3">
    <source>
        <dbReference type="ARBA" id="ARBA00012552"/>
    </source>
</evidence>
<evidence type="ECO:0000256" key="4">
    <source>
        <dbReference type="ARBA" id="ARBA00022517"/>
    </source>
</evidence>
<feature type="domain" description="Helicase ATP-binding" evidence="13">
    <location>
        <begin position="47"/>
        <end position="165"/>
    </location>
</feature>
<dbReference type="InterPro" id="IPR014001">
    <property type="entry name" value="Helicase_ATP-bd"/>
</dbReference>
<evidence type="ECO:0000256" key="6">
    <source>
        <dbReference type="ARBA" id="ARBA00022801"/>
    </source>
</evidence>
<dbReference type="PANTHER" id="PTHR47959">
    <property type="entry name" value="ATP-DEPENDENT RNA HELICASE RHLE-RELATED"/>
    <property type="match status" value="1"/>
</dbReference>
<evidence type="ECO:0000259" key="13">
    <source>
        <dbReference type="PROSITE" id="PS51192"/>
    </source>
</evidence>
<dbReference type="GO" id="GO:0003724">
    <property type="term" value="F:RNA helicase activity"/>
    <property type="evidence" value="ECO:0007669"/>
    <property type="project" value="UniProtKB-EC"/>
</dbReference>
<dbReference type="GO" id="GO:0005829">
    <property type="term" value="C:cytosol"/>
    <property type="evidence" value="ECO:0007669"/>
    <property type="project" value="TreeGrafter"/>
</dbReference>
<dbReference type="GO" id="GO:0003723">
    <property type="term" value="F:RNA binding"/>
    <property type="evidence" value="ECO:0007669"/>
    <property type="project" value="UniProtKB-KW"/>
</dbReference>
<dbReference type="Proteomes" id="UP001165120">
    <property type="component" value="Unassembled WGS sequence"/>
</dbReference>
<dbReference type="GO" id="GO:0016787">
    <property type="term" value="F:hydrolase activity"/>
    <property type="evidence" value="ECO:0007669"/>
    <property type="project" value="UniProtKB-KW"/>
</dbReference>
<dbReference type="InterPro" id="IPR014014">
    <property type="entry name" value="RNA_helicase_DEAD_Q_motif"/>
</dbReference>
<dbReference type="AlphaFoldDB" id="A0A9W6WH74"/>
<comment type="catalytic activity">
    <reaction evidence="11">
        <text>ATP + H2O = ADP + phosphate + H(+)</text>
        <dbReference type="Rhea" id="RHEA:13065"/>
        <dbReference type="ChEBI" id="CHEBI:15377"/>
        <dbReference type="ChEBI" id="CHEBI:15378"/>
        <dbReference type="ChEBI" id="CHEBI:30616"/>
        <dbReference type="ChEBI" id="CHEBI:43474"/>
        <dbReference type="ChEBI" id="CHEBI:456216"/>
        <dbReference type="EC" id="3.6.4.13"/>
    </reaction>
</comment>
<dbReference type="EMBL" id="BSXN01001305">
    <property type="protein sequence ID" value="GME72548.1"/>
    <property type="molecule type" value="Genomic_DNA"/>
</dbReference>
<evidence type="ECO:0000256" key="9">
    <source>
        <dbReference type="ARBA" id="ARBA00022884"/>
    </source>
</evidence>
<keyword evidence="8" id="KW-0067">ATP-binding</keyword>
<accession>A0A9W6WH74</accession>
<feature type="domain" description="DEAD-box RNA helicase Q" evidence="14">
    <location>
        <begin position="15"/>
        <end position="43"/>
    </location>
</feature>
<keyword evidence="6" id="KW-0378">Hydrolase</keyword>
<dbReference type="GO" id="GO:0005634">
    <property type="term" value="C:nucleus"/>
    <property type="evidence" value="ECO:0007669"/>
    <property type="project" value="UniProtKB-SubCell"/>
</dbReference>
<protein>
    <recommendedName>
        <fullName evidence="3">RNA helicase</fullName>
        <ecNumber evidence="3">3.6.4.13</ecNumber>
    </recommendedName>
</protein>
<evidence type="ECO:0000256" key="7">
    <source>
        <dbReference type="ARBA" id="ARBA00022806"/>
    </source>
</evidence>
<evidence type="ECO:0000256" key="1">
    <source>
        <dbReference type="ARBA" id="ARBA00003706"/>
    </source>
</evidence>
<dbReference type="GO" id="GO:0005524">
    <property type="term" value="F:ATP binding"/>
    <property type="evidence" value="ECO:0007669"/>
    <property type="project" value="UniProtKB-KW"/>
</dbReference>
<dbReference type="Pfam" id="PF00270">
    <property type="entry name" value="DEAD"/>
    <property type="match status" value="1"/>
</dbReference>
<dbReference type="SUPFAM" id="SSF52540">
    <property type="entry name" value="P-loop containing nucleoside triphosphate hydrolases"/>
    <property type="match status" value="1"/>
</dbReference>
<sequence length="165" mass="18476">MSNIVASDDYIDDSLTFESFNLDQRLIQAINKLGFKNPTLIQSKSIQLSLDEKRDIIAKASTGSGKTAAYCIPIIQSLLSDLNDSVSNSNNSNKFIKSLILVPTKELANQVYEFLNQLTIYCGKYVKILNLSSSNNVSENIQINLLLENPEIQENKSIKFEIFGY</sequence>
<reference evidence="15" key="1">
    <citation type="submission" date="2023-04" db="EMBL/GenBank/DDBJ databases">
        <title>Candida boidinii NBRC 10035.</title>
        <authorList>
            <person name="Ichikawa N."/>
            <person name="Sato H."/>
            <person name="Tonouchi N."/>
        </authorList>
    </citation>
    <scope>NUCLEOTIDE SEQUENCE</scope>
    <source>
        <strain evidence="15">NBRC 10035</strain>
    </source>
</reference>
<keyword evidence="4" id="KW-0690">Ribosome biogenesis</keyword>
<evidence type="ECO:0000256" key="10">
    <source>
        <dbReference type="ARBA" id="ARBA00023242"/>
    </source>
</evidence>
<gene>
    <name evidence="15" type="ORF">Cboi02_000365300</name>
</gene>
<evidence type="ECO:0000256" key="11">
    <source>
        <dbReference type="ARBA" id="ARBA00047984"/>
    </source>
</evidence>